<proteinExistence type="predicted"/>
<comment type="caution">
    <text evidence="2">The sequence shown here is derived from an EMBL/GenBank/DDBJ whole genome shotgun (WGS) entry which is preliminary data.</text>
</comment>
<dbReference type="InterPro" id="IPR009325">
    <property type="entry name" value="DUF983"/>
</dbReference>
<evidence type="ECO:0000313" key="3">
    <source>
        <dbReference type="Proteomes" id="UP000617355"/>
    </source>
</evidence>
<evidence type="ECO:0000313" key="2">
    <source>
        <dbReference type="EMBL" id="GGD43079.1"/>
    </source>
</evidence>
<dbReference type="EMBL" id="BMGI01000005">
    <property type="protein sequence ID" value="GGD43079.1"/>
    <property type="molecule type" value="Genomic_DNA"/>
</dbReference>
<keyword evidence="2" id="KW-0863">Zinc-finger</keyword>
<keyword evidence="1" id="KW-1133">Transmembrane helix</keyword>
<dbReference type="Proteomes" id="UP000617355">
    <property type="component" value="Unassembled WGS sequence"/>
</dbReference>
<keyword evidence="2" id="KW-0479">Metal-binding</keyword>
<sequence>MDASTTDDSMHLAAGAAAPDHDHGHDRDLGQAAWRGFQRRCPACGTGPMMKGYLQVRDTCTVCGEELHHHRADDGPAWLTIILVGHLMAPVLGWAFMEFRPDPMVLTAIFAIGTVALSLWLLPRFKGLMVGFQWAKRMHGFAPDAPDPARKGA</sequence>
<evidence type="ECO:0000256" key="1">
    <source>
        <dbReference type="SAM" id="Phobius"/>
    </source>
</evidence>
<keyword evidence="2" id="KW-0862">Zinc</keyword>
<feature type="transmembrane region" description="Helical" evidence="1">
    <location>
        <begin position="77"/>
        <end position="97"/>
    </location>
</feature>
<keyword evidence="1" id="KW-0472">Membrane</keyword>
<protein>
    <submittedName>
        <fullName evidence="2">Zinc-finger protein</fullName>
    </submittedName>
</protein>
<organism evidence="2 3">
    <name type="scientific">Sinisalibacter lacisalsi</name>
    <dbReference type="NCBI Taxonomy" id="1526570"/>
    <lineage>
        <taxon>Bacteria</taxon>
        <taxon>Pseudomonadati</taxon>
        <taxon>Pseudomonadota</taxon>
        <taxon>Alphaproteobacteria</taxon>
        <taxon>Rhodobacterales</taxon>
        <taxon>Roseobacteraceae</taxon>
        <taxon>Sinisalibacter</taxon>
    </lineage>
</organism>
<keyword evidence="3" id="KW-1185">Reference proteome</keyword>
<reference evidence="3" key="1">
    <citation type="journal article" date="2019" name="Int. J. Syst. Evol. Microbiol.">
        <title>The Global Catalogue of Microorganisms (GCM) 10K type strain sequencing project: providing services to taxonomists for standard genome sequencing and annotation.</title>
        <authorList>
            <consortium name="The Broad Institute Genomics Platform"/>
            <consortium name="The Broad Institute Genome Sequencing Center for Infectious Disease"/>
            <person name="Wu L."/>
            <person name="Ma J."/>
        </authorList>
    </citation>
    <scope>NUCLEOTIDE SEQUENCE [LARGE SCALE GENOMIC DNA]</scope>
    <source>
        <strain evidence="3">CGMCC 1.12922</strain>
    </source>
</reference>
<dbReference type="GO" id="GO:0008270">
    <property type="term" value="F:zinc ion binding"/>
    <property type="evidence" value="ECO:0007669"/>
    <property type="project" value="UniProtKB-KW"/>
</dbReference>
<accession>A0ABQ1QRW8</accession>
<dbReference type="Pfam" id="PF06170">
    <property type="entry name" value="DUF983"/>
    <property type="match status" value="1"/>
</dbReference>
<gene>
    <name evidence="2" type="ORF">GCM10011358_28640</name>
</gene>
<name>A0ABQ1QRW8_9RHOB</name>
<keyword evidence="1" id="KW-0812">Transmembrane</keyword>
<feature type="transmembrane region" description="Helical" evidence="1">
    <location>
        <begin position="103"/>
        <end position="122"/>
    </location>
</feature>